<dbReference type="InterPro" id="IPR029056">
    <property type="entry name" value="Ribokinase-like"/>
</dbReference>
<dbReference type="AlphaFoldDB" id="A0A6J6E4R6"/>
<dbReference type="PRINTS" id="PR00990">
    <property type="entry name" value="RIBOKINASE"/>
</dbReference>
<dbReference type="SUPFAM" id="SSF53613">
    <property type="entry name" value="Ribokinase-like"/>
    <property type="match status" value="1"/>
</dbReference>
<proteinExistence type="predicted"/>
<protein>
    <submittedName>
        <fullName evidence="4">Unannotated protein</fullName>
    </submittedName>
</protein>
<sequence length="270" mass="28834">MIGDVIEDIIVISNSERKTNTDNPSSIESTPGGSGANFAVWLASLSVETELIARVSSKDRESLENYFKSVKVTPNLQTDQNLETGKIVVLVEGNQRTFFTDRAANQNLEQPTLPVTDLLYISGYSVLSLGREQTHALISEAKQAGALIAVDPGSTSFIEGFGVTNFLEAIQGADIVFPNKEEYELLSKDHQLTSLFPEIVVTKGEQGAELVGIAHVDAKSVEAIDPTGAGDAFAAKYIAERLSGSSPLEALEYANDFAALAVTRPGGQPS</sequence>
<reference evidence="4" key="1">
    <citation type="submission" date="2020-05" db="EMBL/GenBank/DDBJ databases">
        <authorList>
            <person name="Chiriac C."/>
            <person name="Salcher M."/>
            <person name="Ghai R."/>
            <person name="Kavagutti S V."/>
        </authorList>
    </citation>
    <scope>NUCLEOTIDE SEQUENCE</scope>
</reference>
<evidence type="ECO:0000256" key="2">
    <source>
        <dbReference type="ARBA" id="ARBA00022777"/>
    </source>
</evidence>
<evidence type="ECO:0000256" key="1">
    <source>
        <dbReference type="ARBA" id="ARBA00022679"/>
    </source>
</evidence>
<evidence type="ECO:0000313" key="4">
    <source>
        <dbReference type="EMBL" id="CAB4570269.1"/>
    </source>
</evidence>
<organism evidence="4">
    <name type="scientific">freshwater metagenome</name>
    <dbReference type="NCBI Taxonomy" id="449393"/>
    <lineage>
        <taxon>unclassified sequences</taxon>
        <taxon>metagenomes</taxon>
        <taxon>ecological metagenomes</taxon>
    </lineage>
</organism>
<feature type="domain" description="Carbohydrate kinase PfkB" evidence="3">
    <location>
        <begin position="2"/>
        <end position="269"/>
    </location>
</feature>
<gene>
    <name evidence="4" type="ORF">UFOPK1693_00651</name>
</gene>
<dbReference type="PANTHER" id="PTHR10584:SF166">
    <property type="entry name" value="RIBOKINASE"/>
    <property type="match status" value="1"/>
</dbReference>
<dbReference type="PANTHER" id="PTHR10584">
    <property type="entry name" value="SUGAR KINASE"/>
    <property type="match status" value="1"/>
</dbReference>
<dbReference type="EMBL" id="CAEZTO010000006">
    <property type="protein sequence ID" value="CAB4570269.1"/>
    <property type="molecule type" value="Genomic_DNA"/>
</dbReference>
<dbReference type="InterPro" id="IPR011611">
    <property type="entry name" value="PfkB_dom"/>
</dbReference>
<dbReference type="GO" id="GO:0006796">
    <property type="term" value="P:phosphate-containing compound metabolic process"/>
    <property type="evidence" value="ECO:0007669"/>
    <property type="project" value="UniProtKB-ARBA"/>
</dbReference>
<name>A0A6J6E4R6_9ZZZZ</name>
<accession>A0A6J6E4R6</accession>
<keyword evidence="1" id="KW-0808">Transferase</keyword>
<dbReference type="GO" id="GO:0016301">
    <property type="term" value="F:kinase activity"/>
    <property type="evidence" value="ECO:0007669"/>
    <property type="project" value="UniProtKB-KW"/>
</dbReference>
<dbReference type="InterPro" id="IPR002139">
    <property type="entry name" value="Ribo/fructo_kinase"/>
</dbReference>
<evidence type="ECO:0000259" key="3">
    <source>
        <dbReference type="Pfam" id="PF00294"/>
    </source>
</evidence>
<dbReference type="Pfam" id="PF00294">
    <property type="entry name" value="PfkB"/>
    <property type="match status" value="1"/>
</dbReference>
<dbReference type="Gene3D" id="3.40.1190.20">
    <property type="match status" value="1"/>
</dbReference>
<keyword evidence="2" id="KW-0418">Kinase</keyword>